<dbReference type="CDD" id="cd00200">
    <property type="entry name" value="WD40"/>
    <property type="match status" value="1"/>
</dbReference>
<reference evidence="4 5" key="1">
    <citation type="submission" date="2014-04" db="EMBL/GenBank/DDBJ databases">
        <authorList>
            <consortium name="DOE Joint Genome Institute"/>
            <person name="Kuo A."/>
            <person name="Tarkka M."/>
            <person name="Buscot F."/>
            <person name="Kohler A."/>
            <person name="Nagy L.G."/>
            <person name="Floudas D."/>
            <person name="Copeland A."/>
            <person name="Barry K.W."/>
            <person name="Cichocki N."/>
            <person name="Veneault-Fourrey C."/>
            <person name="LaButti K."/>
            <person name="Lindquist E.A."/>
            <person name="Lipzen A."/>
            <person name="Lundell T."/>
            <person name="Morin E."/>
            <person name="Murat C."/>
            <person name="Sun H."/>
            <person name="Tunlid A."/>
            <person name="Henrissat B."/>
            <person name="Grigoriev I.V."/>
            <person name="Hibbett D.S."/>
            <person name="Martin F."/>
            <person name="Nordberg H.P."/>
            <person name="Cantor M.N."/>
            <person name="Hua S.X."/>
        </authorList>
    </citation>
    <scope>NUCLEOTIDE SEQUENCE [LARGE SCALE GENOMIC DNA]</scope>
    <source>
        <strain evidence="4 5">F 1598</strain>
    </source>
</reference>
<dbReference type="InterPro" id="IPR020472">
    <property type="entry name" value="WD40_PAC1"/>
</dbReference>
<accession>A0A0C3GMF9</accession>
<gene>
    <name evidence="4" type="ORF">PILCRDRAFT_810974</name>
</gene>
<reference evidence="5" key="2">
    <citation type="submission" date="2015-01" db="EMBL/GenBank/DDBJ databases">
        <title>Evolutionary Origins and Diversification of the Mycorrhizal Mutualists.</title>
        <authorList>
            <consortium name="DOE Joint Genome Institute"/>
            <consortium name="Mycorrhizal Genomics Consortium"/>
            <person name="Kohler A."/>
            <person name="Kuo A."/>
            <person name="Nagy L.G."/>
            <person name="Floudas D."/>
            <person name="Copeland A."/>
            <person name="Barry K.W."/>
            <person name="Cichocki N."/>
            <person name="Veneault-Fourrey C."/>
            <person name="LaButti K."/>
            <person name="Lindquist E.A."/>
            <person name="Lipzen A."/>
            <person name="Lundell T."/>
            <person name="Morin E."/>
            <person name="Murat C."/>
            <person name="Riley R."/>
            <person name="Ohm R."/>
            <person name="Sun H."/>
            <person name="Tunlid A."/>
            <person name="Henrissat B."/>
            <person name="Grigoriev I.V."/>
            <person name="Hibbett D.S."/>
            <person name="Martin F."/>
        </authorList>
    </citation>
    <scope>NUCLEOTIDE SEQUENCE [LARGE SCALE GENOMIC DNA]</scope>
    <source>
        <strain evidence="5">F 1598</strain>
    </source>
</reference>
<dbReference type="PROSITE" id="PS00678">
    <property type="entry name" value="WD_REPEATS_1"/>
    <property type="match status" value="4"/>
</dbReference>
<feature type="repeat" description="WD" evidence="3">
    <location>
        <begin position="88"/>
        <end position="129"/>
    </location>
</feature>
<keyword evidence="2" id="KW-0677">Repeat</keyword>
<evidence type="ECO:0000313" key="4">
    <source>
        <dbReference type="EMBL" id="KIM91691.1"/>
    </source>
</evidence>
<name>A0A0C3GMF9_PILCF</name>
<feature type="repeat" description="WD" evidence="3">
    <location>
        <begin position="307"/>
        <end position="350"/>
    </location>
</feature>
<dbReference type="SUPFAM" id="SSF50978">
    <property type="entry name" value="WD40 repeat-like"/>
    <property type="match status" value="1"/>
</dbReference>
<dbReference type="PROSITE" id="PS50294">
    <property type="entry name" value="WD_REPEATS_REGION"/>
    <property type="match status" value="6"/>
</dbReference>
<keyword evidence="5" id="KW-1185">Reference proteome</keyword>
<dbReference type="PANTHER" id="PTHR22847:SF728">
    <property type="entry name" value="TRANSCRIPTIONAL REPRESSOR TUP11-RELATED"/>
    <property type="match status" value="1"/>
</dbReference>
<feature type="repeat" description="WD" evidence="3">
    <location>
        <begin position="238"/>
        <end position="277"/>
    </location>
</feature>
<proteinExistence type="predicted"/>
<protein>
    <submittedName>
        <fullName evidence="4">Uncharacterized protein</fullName>
    </submittedName>
</protein>
<keyword evidence="1 3" id="KW-0853">WD repeat</keyword>
<feature type="repeat" description="WD" evidence="3">
    <location>
        <begin position="194"/>
        <end position="219"/>
    </location>
</feature>
<dbReference type="InParanoid" id="A0A0C3GMF9"/>
<dbReference type="PRINTS" id="PR00320">
    <property type="entry name" value="GPROTEINBRPT"/>
</dbReference>
<evidence type="ECO:0000313" key="5">
    <source>
        <dbReference type="Proteomes" id="UP000054166"/>
    </source>
</evidence>
<sequence length="387" mass="42398">MSVQDDLDPSIVGLEFIKEGSDWLAIFNPKVPRQMDVSLTKKFTHEKVVCSVRLSADAKLLAVGSDGLVLLYDLATDTKFTFPFEDVQSTTRNYVRAVALCPNGKYLISGSEDKLIRVWNLEHALQAHTLHGHRGEIYALEFSTDGSTLLSASGDRTVRLWDVTCLDADNTDVIMSTSRVLTVDESAKSDVAFTSVSISHNSRYVAAGSLDGVIRVWDLTAIPEDSTELEGAKLVDRLSGHMRSVYSVKFVHGLSAREKGEALVSGSLDKTVKRWDVGPFDDHDGVRGASPGLEGHGEKGSKCVKTFQGHKDYVLATAIVREGQNFRAASASRDGSVRMWDLRTGTAQFLIQGHKNTVTSVDLSRDGSQLVSGSGDREVRIWTYTIR</sequence>
<dbReference type="Proteomes" id="UP000054166">
    <property type="component" value="Unassembled WGS sequence"/>
</dbReference>
<dbReference type="STRING" id="765440.A0A0C3GMF9"/>
<evidence type="ECO:0000256" key="3">
    <source>
        <dbReference type="PROSITE-ProRule" id="PRU00221"/>
    </source>
</evidence>
<dbReference type="InterPro" id="IPR015943">
    <property type="entry name" value="WD40/YVTN_repeat-like_dom_sf"/>
</dbReference>
<dbReference type="InterPro" id="IPR001680">
    <property type="entry name" value="WD40_rpt"/>
</dbReference>
<dbReference type="InterPro" id="IPR036322">
    <property type="entry name" value="WD40_repeat_dom_sf"/>
</dbReference>
<dbReference type="Pfam" id="PF00400">
    <property type="entry name" value="WD40"/>
    <property type="match status" value="7"/>
</dbReference>
<dbReference type="OrthoDB" id="17410at2759"/>
<feature type="repeat" description="WD" evidence="3">
    <location>
        <begin position="130"/>
        <end position="163"/>
    </location>
</feature>
<dbReference type="PROSITE" id="PS50082">
    <property type="entry name" value="WD_REPEATS_2"/>
    <property type="match status" value="6"/>
</dbReference>
<organism evidence="4 5">
    <name type="scientific">Piloderma croceum (strain F 1598)</name>
    <dbReference type="NCBI Taxonomy" id="765440"/>
    <lineage>
        <taxon>Eukaryota</taxon>
        <taxon>Fungi</taxon>
        <taxon>Dikarya</taxon>
        <taxon>Basidiomycota</taxon>
        <taxon>Agaricomycotina</taxon>
        <taxon>Agaricomycetes</taxon>
        <taxon>Agaricomycetidae</taxon>
        <taxon>Atheliales</taxon>
        <taxon>Atheliaceae</taxon>
        <taxon>Piloderma</taxon>
    </lineage>
</organism>
<evidence type="ECO:0000256" key="1">
    <source>
        <dbReference type="ARBA" id="ARBA00022574"/>
    </source>
</evidence>
<dbReference type="InterPro" id="IPR019775">
    <property type="entry name" value="WD40_repeat_CS"/>
</dbReference>
<dbReference type="EMBL" id="KN832971">
    <property type="protein sequence ID" value="KIM91691.1"/>
    <property type="molecule type" value="Genomic_DNA"/>
</dbReference>
<dbReference type="SMART" id="SM00320">
    <property type="entry name" value="WD40"/>
    <property type="match status" value="7"/>
</dbReference>
<dbReference type="PANTHER" id="PTHR22847">
    <property type="entry name" value="WD40 REPEAT PROTEIN"/>
    <property type="match status" value="1"/>
</dbReference>
<dbReference type="AlphaFoldDB" id="A0A0C3GMF9"/>
<dbReference type="Gene3D" id="2.130.10.10">
    <property type="entry name" value="YVTN repeat-like/Quinoprotein amine dehydrogenase"/>
    <property type="match status" value="1"/>
</dbReference>
<evidence type="ECO:0000256" key="2">
    <source>
        <dbReference type="ARBA" id="ARBA00022737"/>
    </source>
</evidence>
<dbReference type="HOGENOM" id="CLU_000288_57_23_1"/>
<feature type="repeat" description="WD" evidence="3">
    <location>
        <begin position="351"/>
        <end position="387"/>
    </location>
</feature>